<dbReference type="SUPFAM" id="SSF109998">
    <property type="entry name" value="Triger factor/SurA peptide-binding domain-like"/>
    <property type="match status" value="1"/>
</dbReference>
<keyword evidence="5 12" id="KW-1133">Transmembrane helix</keyword>
<evidence type="ECO:0000256" key="10">
    <source>
        <dbReference type="ARBA" id="ARBA00042775"/>
    </source>
</evidence>
<dbReference type="InterPro" id="IPR000297">
    <property type="entry name" value="PPIase_PpiC"/>
</dbReference>
<dbReference type="Proteomes" id="UP000244441">
    <property type="component" value="Chromosome"/>
</dbReference>
<keyword evidence="7" id="KW-0143">Chaperone</keyword>
<accession>A0A2S0VW14</accession>
<dbReference type="Gene3D" id="1.10.4030.10">
    <property type="entry name" value="Porin chaperone SurA, peptide-binding domain"/>
    <property type="match status" value="1"/>
</dbReference>
<reference evidence="14 15" key="1">
    <citation type="submission" date="2018-01" db="EMBL/GenBank/DDBJ databases">
        <title>Genome sequence of a Cantenovulum-like bacteria.</title>
        <authorList>
            <person name="Tan W.R."/>
            <person name="Lau N.-S."/>
            <person name="Go F."/>
            <person name="Amirul A.-A.A."/>
        </authorList>
    </citation>
    <scope>NUCLEOTIDE SEQUENCE [LARGE SCALE GENOMIC DNA]</scope>
    <source>
        <strain evidence="14 15">CCB-QB4</strain>
    </source>
</reference>
<feature type="transmembrane region" description="Helical" evidence="12">
    <location>
        <begin position="12"/>
        <end position="34"/>
    </location>
</feature>
<name>A0A2S0VW14_9ALTE</name>
<dbReference type="PANTHER" id="PTHR47529:SF1">
    <property type="entry name" value="PERIPLASMIC CHAPERONE PPID"/>
    <property type="match status" value="1"/>
</dbReference>
<organism evidence="14 15">
    <name type="scientific">Saccharobesus litoralis</name>
    <dbReference type="NCBI Taxonomy" id="2172099"/>
    <lineage>
        <taxon>Bacteria</taxon>
        <taxon>Pseudomonadati</taxon>
        <taxon>Pseudomonadota</taxon>
        <taxon>Gammaproteobacteria</taxon>
        <taxon>Alteromonadales</taxon>
        <taxon>Alteromonadaceae</taxon>
        <taxon>Saccharobesus</taxon>
    </lineage>
</organism>
<dbReference type="PANTHER" id="PTHR47529">
    <property type="entry name" value="PEPTIDYL-PROLYL CIS-TRANS ISOMERASE D"/>
    <property type="match status" value="1"/>
</dbReference>
<dbReference type="PROSITE" id="PS50198">
    <property type="entry name" value="PPIC_PPIASE_2"/>
    <property type="match status" value="1"/>
</dbReference>
<keyword evidence="15" id="KW-1185">Reference proteome</keyword>
<keyword evidence="3" id="KW-0997">Cell inner membrane</keyword>
<evidence type="ECO:0000256" key="9">
    <source>
        <dbReference type="ARBA" id="ARBA00040743"/>
    </source>
</evidence>
<feature type="domain" description="PpiC" evidence="13">
    <location>
        <begin position="268"/>
        <end position="366"/>
    </location>
</feature>
<dbReference type="KEGG" id="cate:C2869_18975"/>
<keyword evidence="11" id="KW-0413">Isomerase</keyword>
<evidence type="ECO:0000256" key="3">
    <source>
        <dbReference type="ARBA" id="ARBA00022519"/>
    </source>
</evidence>
<proteinExistence type="inferred from homology"/>
<dbReference type="OrthoDB" id="9812372at2"/>
<dbReference type="InterPro" id="IPR046357">
    <property type="entry name" value="PPIase_dom_sf"/>
</dbReference>
<evidence type="ECO:0000259" key="13">
    <source>
        <dbReference type="PROSITE" id="PS50198"/>
    </source>
</evidence>
<dbReference type="InterPro" id="IPR027304">
    <property type="entry name" value="Trigger_fact/SurA_dom_sf"/>
</dbReference>
<evidence type="ECO:0000256" key="11">
    <source>
        <dbReference type="PROSITE-ProRule" id="PRU00278"/>
    </source>
</evidence>
<dbReference type="EMBL" id="CP026604">
    <property type="protein sequence ID" value="AWB68362.1"/>
    <property type="molecule type" value="Genomic_DNA"/>
</dbReference>
<evidence type="ECO:0000256" key="7">
    <source>
        <dbReference type="ARBA" id="ARBA00023186"/>
    </source>
</evidence>
<gene>
    <name evidence="14" type="ORF">C2869_18975</name>
</gene>
<dbReference type="GO" id="GO:0003755">
    <property type="term" value="F:peptidyl-prolyl cis-trans isomerase activity"/>
    <property type="evidence" value="ECO:0007669"/>
    <property type="project" value="UniProtKB-KW"/>
</dbReference>
<keyword evidence="6 12" id="KW-0472">Membrane</keyword>
<dbReference type="Pfam" id="PF13616">
    <property type="entry name" value="Rotamase_3"/>
    <property type="match status" value="1"/>
</dbReference>
<comment type="similarity">
    <text evidence="8">Belongs to the PpiD chaperone family.</text>
</comment>
<keyword evidence="2" id="KW-1003">Cell membrane</keyword>
<evidence type="ECO:0000256" key="5">
    <source>
        <dbReference type="ARBA" id="ARBA00022989"/>
    </source>
</evidence>
<dbReference type="RefSeq" id="WP_108604423.1">
    <property type="nucleotide sequence ID" value="NZ_CP026604.1"/>
</dbReference>
<dbReference type="Gene3D" id="3.10.50.40">
    <property type="match status" value="1"/>
</dbReference>
<evidence type="ECO:0000256" key="8">
    <source>
        <dbReference type="ARBA" id="ARBA00038408"/>
    </source>
</evidence>
<comment type="subcellular location">
    <subcellularLocation>
        <location evidence="1">Cell inner membrane</location>
        <topology evidence="1">Single-pass type II membrane protein</topology>
        <orientation evidence="1">Periplasmic side</orientation>
    </subcellularLocation>
</comment>
<evidence type="ECO:0000256" key="4">
    <source>
        <dbReference type="ARBA" id="ARBA00022692"/>
    </source>
</evidence>
<dbReference type="GO" id="GO:0005886">
    <property type="term" value="C:plasma membrane"/>
    <property type="evidence" value="ECO:0007669"/>
    <property type="project" value="UniProtKB-SubCell"/>
</dbReference>
<evidence type="ECO:0000256" key="6">
    <source>
        <dbReference type="ARBA" id="ARBA00023136"/>
    </source>
</evidence>
<keyword evidence="11" id="KW-0697">Rotamase</keyword>
<evidence type="ECO:0000313" key="14">
    <source>
        <dbReference type="EMBL" id="AWB68362.1"/>
    </source>
</evidence>
<dbReference type="AlphaFoldDB" id="A0A2S0VW14"/>
<protein>
    <recommendedName>
        <fullName evidence="9">Periplasmic chaperone PpiD</fullName>
    </recommendedName>
    <alternativeName>
        <fullName evidence="10">Periplasmic folding chaperone</fullName>
    </alternativeName>
</protein>
<evidence type="ECO:0000313" key="15">
    <source>
        <dbReference type="Proteomes" id="UP000244441"/>
    </source>
</evidence>
<evidence type="ECO:0000256" key="2">
    <source>
        <dbReference type="ARBA" id="ARBA00022475"/>
    </source>
</evidence>
<evidence type="ECO:0000256" key="12">
    <source>
        <dbReference type="SAM" id="Phobius"/>
    </source>
</evidence>
<sequence length="631" mass="69570">MLERIRESSQGVAAKIILGLVIASFAVAGVGSYINTKGDIPAAEVNGVAISQMEFDRAYQNERARMERQFGEMFAQLASDENYLKNFRSGILDRLVNQELSDQLADELGLRVGDDQVKQYILDMPEFQVDGKFNNDRFQSLLMNARYSPGEFSEMLRTDMQRRQLLTALTGSEFTLESEAKQFVELQEQTRDFAYAEVNLEQFKDGIVVEDSELEQHYQANLESYRTPEQVALNYIDLRVDDLMEQVSIDESEVLATYEGNPAAYTREERRRASHILVSLGDDEEAAKKKAQDLLAKVNAGEDFAALAKENSDDTFSGENGGDLDFFGKGVMAPEFEEATFALAQAGDVSELVKTTFGYHIIKLTDIEPQSVQPFDEVKAEIEQNLKRDKANLLFGEKQQLIADLAFEVSDSLHDAASEAGVEVKSTGLFSQATAPSEVNNPLILNKAFSAEVAQNGYNSEVIELGADRIVVVRASEYKESRIQSLDEVKSQIENQVIADKAKQAAEAWAQDVSSEWATADIAQKITEKGAELKTVTAVGRNSSDVGGQIKRKAFAMAKPTAEQASVAWTQFANSIAVIKLNGVTVADKAADDAAKQRLTSAYSDSNYRALLDALRDNSSIETPVLTSTDS</sequence>
<evidence type="ECO:0000256" key="1">
    <source>
        <dbReference type="ARBA" id="ARBA00004382"/>
    </source>
</evidence>
<keyword evidence="4 12" id="KW-0812">Transmembrane</keyword>
<dbReference type="Pfam" id="PF13624">
    <property type="entry name" value="SurA_N_3"/>
    <property type="match status" value="1"/>
</dbReference>
<dbReference type="SUPFAM" id="SSF54534">
    <property type="entry name" value="FKBP-like"/>
    <property type="match status" value="1"/>
</dbReference>
<dbReference type="InterPro" id="IPR052029">
    <property type="entry name" value="PpiD_chaperone"/>
</dbReference>